<dbReference type="PATRIC" id="fig|1076.23.peg.1294"/>
<dbReference type="AlphaFoldDB" id="A0A0D7EUL6"/>
<dbReference type="InterPro" id="IPR011545">
    <property type="entry name" value="DEAD/DEAH_box_helicase_dom"/>
</dbReference>
<keyword evidence="1" id="KW-0547">Nucleotide-binding</keyword>
<dbReference type="Proteomes" id="UP000032515">
    <property type="component" value="Unassembled WGS sequence"/>
</dbReference>
<evidence type="ECO:0000259" key="5">
    <source>
        <dbReference type="PROSITE" id="PS51192"/>
    </source>
</evidence>
<comment type="caution">
    <text evidence="7">The sequence shown here is derived from an EMBL/GenBank/DDBJ whole genome shotgun (WGS) entry which is preliminary data.</text>
</comment>
<dbReference type="InterPro" id="IPR001650">
    <property type="entry name" value="Helicase_C-like"/>
</dbReference>
<sequence length="1205" mass="134697">MPELDQDRLEIAEQLRREVAPEDTLTPIQARSFVRGLQTAWEVPIIQWGTAESRSQLYDARRLLDAAAIFRKVEGEASANAILCYRRAGELLEWLTRANDDLETFVPLELLAAASYQLGGLPAMSAALLGQVRLDSAGRRLYARFLRADFDGVIRTVTAFWRDHLDITDREAPGRLLGDDGEDKVSWYFTVELIRALGAIADALRRGDDQRLDRALAKLSALDKMAVRTLGDDASALVALLYQVAITYRDASIYTPVRALGALNPERASRLEAFARTQFSRKRGILWTSQRHGIARLLEESSFALCTPTGSGKTLVANLALVKELLLREEQDPAPLALYLVPSRALAGEVEAKLTGELGRDLIVTGLYGGSDWGVTDYWLDADRPTVLIATVEKADALMRYLGPLLLRRLRLLIVDEAHQVVPEDNERTQADFAEHSNRSIRLEGFVSRLLAQSPDIVRIALTAVAGGAASPVARWIEGREDAQAVGTRYRSTRQIVGVFETAYGSSGRMLLELMNGRPLFVRGRDEPVYLRLGTPPMPDLSAAMRHSIYRFNELDVLWTALHLIDDDRRILISVAQQPEKTMGWYKDALELESWQDALTFEPPEDDEGRARFDETRAACIDYCGEDSYELALLDQGIATNHGQMPQRLRRLMTDLIDRGICPITVATATLTEGVNLPFDIIFLTALKRRTYDPVNNTPVETPMSAAEFRNLSGRAGRPGASNGMEGITLVAIPRRPASTAPKQIPLQRRQIRALRDDYDALRRRLLAEELEQAEVDSPLALLLQSIADRVRDLLGLQGDAFLEWLEAAIPPDISDEAGRAETSEESRLADSVDELDGILLSAIEEIERLRAEGLEGAAAEDALMQLWRRTFSAYAAAQEEWLERAFVRRGRAIIDDIYPDAEERSRLYQYGFTPYVGRRFEAIAPDMRAVIEAAQDYGSATAEDRLAVFVALGELIAADRGYGFRVRATETDRTLLENWQGVLGWWVLAPEAASPDPSRLRAWQRFVADNIEFRLGVAVGAVVARAWSDGAGDPLTVPSLDAWRETTGLPWFGFWARELLRWGTLDPFVAFALSQGLAQTREAATARREEYETWLDAEYDDLDGEDFIDPQLFLAWERSLPQPERAAGRGNRVPAELTGTTGERGRYRVVPILRDERICWIDAAGYVLAESNREESPFRGRLHRQDFELRTNGEAPFVERSFGG</sequence>
<dbReference type="RefSeq" id="WP_044409298.1">
    <property type="nucleotide sequence ID" value="NZ_JXXE01000185.1"/>
</dbReference>
<dbReference type="GO" id="GO:0016787">
    <property type="term" value="F:hydrolase activity"/>
    <property type="evidence" value="ECO:0007669"/>
    <property type="project" value="UniProtKB-KW"/>
</dbReference>
<keyword evidence="4" id="KW-0067">ATP-binding</keyword>
<dbReference type="PANTHER" id="PTHR47961:SF6">
    <property type="entry name" value="DNA-DIRECTED DNA POLYMERASE"/>
    <property type="match status" value="1"/>
</dbReference>
<evidence type="ECO:0000256" key="4">
    <source>
        <dbReference type="ARBA" id="ARBA00022840"/>
    </source>
</evidence>
<dbReference type="InterPro" id="IPR050474">
    <property type="entry name" value="Hel308_SKI2-like"/>
</dbReference>
<proteinExistence type="predicted"/>
<accession>A0A0D7EUL6</accession>
<keyword evidence="2" id="KW-0378">Hydrolase</keyword>
<dbReference type="OrthoDB" id="9815222at2"/>
<dbReference type="PANTHER" id="PTHR47961">
    <property type="entry name" value="DNA POLYMERASE THETA, PUTATIVE (AFU_ORTHOLOGUE AFUA_1G05260)-RELATED"/>
    <property type="match status" value="1"/>
</dbReference>
<evidence type="ECO:0000259" key="6">
    <source>
        <dbReference type="PROSITE" id="PS51194"/>
    </source>
</evidence>
<dbReference type="Pfam" id="PF00270">
    <property type="entry name" value="DEAD"/>
    <property type="match status" value="1"/>
</dbReference>
<dbReference type="SUPFAM" id="SSF52540">
    <property type="entry name" value="P-loop containing nucleoside triphosphate hydrolases"/>
    <property type="match status" value="1"/>
</dbReference>
<dbReference type="PROSITE" id="PS51192">
    <property type="entry name" value="HELICASE_ATP_BIND_1"/>
    <property type="match status" value="1"/>
</dbReference>
<evidence type="ECO:0000313" key="8">
    <source>
        <dbReference type="Proteomes" id="UP000032515"/>
    </source>
</evidence>
<dbReference type="Gene3D" id="3.40.50.300">
    <property type="entry name" value="P-loop containing nucleotide triphosphate hydrolases"/>
    <property type="match status" value="2"/>
</dbReference>
<evidence type="ECO:0000256" key="1">
    <source>
        <dbReference type="ARBA" id="ARBA00022741"/>
    </source>
</evidence>
<dbReference type="GO" id="GO:0003676">
    <property type="term" value="F:nucleic acid binding"/>
    <property type="evidence" value="ECO:0007669"/>
    <property type="project" value="InterPro"/>
</dbReference>
<organism evidence="7 8">
    <name type="scientific">Rhodopseudomonas palustris</name>
    <dbReference type="NCBI Taxonomy" id="1076"/>
    <lineage>
        <taxon>Bacteria</taxon>
        <taxon>Pseudomonadati</taxon>
        <taxon>Pseudomonadota</taxon>
        <taxon>Alphaproteobacteria</taxon>
        <taxon>Hyphomicrobiales</taxon>
        <taxon>Nitrobacteraceae</taxon>
        <taxon>Rhodopseudomonas</taxon>
    </lineage>
</organism>
<dbReference type="GO" id="GO:0004386">
    <property type="term" value="F:helicase activity"/>
    <property type="evidence" value="ECO:0007669"/>
    <property type="project" value="UniProtKB-KW"/>
</dbReference>
<evidence type="ECO:0000313" key="7">
    <source>
        <dbReference type="EMBL" id="KIZ44529.1"/>
    </source>
</evidence>
<feature type="domain" description="Helicase ATP-binding" evidence="5">
    <location>
        <begin position="294"/>
        <end position="464"/>
    </location>
</feature>
<dbReference type="PROSITE" id="PS51194">
    <property type="entry name" value="HELICASE_CTER"/>
    <property type="match status" value="1"/>
</dbReference>
<dbReference type="EMBL" id="JXXE01000185">
    <property type="protein sequence ID" value="KIZ44529.1"/>
    <property type="molecule type" value="Genomic_DNA"/>
</dbReference>
<keyword evidence="3 7" id="KW-0347">Helicase</keyword>
<protein>
    <submittedName>
        <fullName evidence="7">DNA helicase</fullName>
    </submittedName>
</protein>
<name>A0A0D7EUL6_RHOPL</name>
<evidence type="ECO:0000256" key="2">
    <source>
        <dbReference type="ARBA" id="ARBA00022801"/>
    </source>
</evidence>
<gene>
    <name evidence="7" type="ORF">OO17_09695</name>
</gene>
<dbReference type="InterPro" id="IPR014001">
    <property type="entry name" value="Helicase_ATP-bd"/>
</dbReference>
<dbReference type="SMART" id="SM00487">
    <property type="entry name" value="DEXDc"/>
    <property type="match status" value="1"/>
</dbReference>
<dbReference type="InterPro" id="IPR027417">
    <property type="entry name" value="P-loop_NTPase"/>
</dbReference>
<feature type="domain" description="Helicase C-terminal" evidence="6">
    <location>
        <begin position="585"/>
        <end position="788"/>
    </location>
</feature>
<dbReference type="GO" id="GO:0005524">
    <property type="term" value="F:ATP binding"/>
    <property type="evidence" value="ECO:0007669"/>
    <property type="project" value="UniProtKB-KW"/>
</dbReference>
<reference evidence="7 8" key="1">
    <citation type="submission" date="2014-11" db="EMBL/GenBank/DDBJ databases">
        <title>Genomics and ecophysiology of heterotrophic nitrogen fixing bacteria isolated from estuarine surface water.</title>
        <authorList>
            <person name="Bentzon-Tilia M."/>
            <person name="Severin I."/>
            <person name="Hansen L.H."/>
            <person name="Riemann L."/>
        </authorList>
    </citation>
    <scope>NUCLEOTIDE SEQUENCE [LARGE SCALE GENOMIC DNA]</scope>
    <source>
        <strain evidence="7 8">BAL398</strain>
    </source>
</reference>
<evidence type="ECO:0000256" key="3">
    <source>
        <dbReference type="ARBA" id="ARBA00022806"/>
    </source>
</evidence>